<evidence type="ECO:0000256" key="3">
    <source>
        <dbReference type="ARBA" id="ARBA00022741"/>
    </source>
</evidence>
<organism evidence="10 11">
    <name type="scientific">Phocicoccus pinnipedialis</name>
    <dbReference type="NCBI Taxonomy" id="110845"/>
    <lineage>
        <taxon>Bacteria</taxon>
        <taxon>Bacillati</taxon>
        <taxon>Bacillota</taxon>
        <taxon>Bacilli</taxon>
        <taxon>Bacillales</taxon>
        <taxon>Salinicoccaceae</taxon>
        <taxon>Phocicoccus</taxon>
    </lineage>
</organism>
<evidence type="ECO:0000313" key="10">
    <source>
        <dbReference type="EMBL" id="CAD2071926.1"/>
    </source>
</evidence>
<dbReference type="GO" id="GO:0016887">
    <property type="term" value="F:ATP hydrolysis activity"/>
    <property type="evidence" value="ECO:0007669"/>
    <property type="project" value="UniProtKB-UniRule"/>
</dbReference>
<comment type="caution">
    <text evidence="10">The sequence shown here is derived from an EMBL/GenBank/DDBJ whole genome shotgun (WGS) entry which is preliminary data.</text>
</comment>
<comment type="subunit">
    <text evidence="7">The complex is composed of two ATP-binding proteins (OpuCA), two transmembrane proteins (OpuCB and OpuCD) and a solute-binding protein (OpuCC).</text>
</comment>
<accession>A0A6V7R3L8</accession>
<dbReference type="PROSITE" id="PS00211">
    <property type="entry name" value="ABC_TRANSPORTER_1"/>
    <property type="match status" value="1"/>
</dbReference>
<dbReference type="Pfam" id="PF00005">
    <property type="entry name" value="ABC_tran"/>
    <property type="match status" value="1"/>
</dbReference>
<comment type="similarity">
    <text evidence="1 8">Belongs to the ABC transporter superfamily.</text>
</comment>
<dbReference type="GO" id="GO:0005886">
    <property type="term" value="C:plasma membrane"/>
    <property type="evidence" value="ECO:0007669"/>
    <property type="project" value="UniProtKB-SubCell"/>
</dbReference>
<dbReference type="SUPFAM" id="SSF52540">
    <property type="entry name" value="P-loop containing nucleoside triphosphate hydrolases"/>
    <property type="match status" value="1"/>
</dbReference>
<feature type="domain" description="ABC transporter" evidence="9">
    <location>
        <begin position="2"/>
        <end position="234"/>
    </location>
</feature>
<dbReference type="NCBIfam" id="TIGR01186">
    <property type="entry name" value="proV"/>
    <property type="match status" value="1"/>
</dbReference>
<dbReference type="Gene3D" id="3.40.50.300">
    <property type="entry name" value="P-loop containing nucleotide triphosphate hydrolases"/>
    <property type="match status" value="1"/>
</dbReference>
<keyword evidence="4 8" id="KW-0067">ATP-binding</keyword>
<keyword evidence="3 8" id="KW-0547">Nucleotide-binding</keyword>
<dbReference type="InterPro" id="IPR003593">
    <property type="entry name" value="AAA+_ATPase"/>
</dbReference>
<dbReference type="SMART" id="SM00382">
    <property type="entry name" value="AAA"/>
    <property type="match status" value="1"/>
</dbReference>
<dbReference type="EMBL" id="CAJEWB010000004">
    <property type="protein sequence ID" value="CAD2071926.1"/>
    <property type="molecule type" value="Genomic_DNA"/>
</dbReference>
<dbReference type="Proteomes" id="UP000588186">
    <property type="component" value="Unassembled WGS sequence"/>
</dbReference>
<evidence type="ECO:0000256" key="7">
    <source>
        <dbReference type="ARBA" id="ARBA00063934"/>
    </source>
</evidence>
<keyword evidence="8" id="KW-0997">Cell inner membrane</keyword>
<keyword evidence="11" id="KW-1185">Reference proteome</keyword>
<keyword evidence="8" id="KW-0472">Membrane</keyword>
<name>A0A6V7R3L8_9BACL</name>
<dbReference type="GO" id="GO:0031460">
    <property type="term" value="P:glycine betaine transport"/>
    <property type="evidence" value="ECO:0007669"/>
    <property type="project" value="InterPro"/>
</dbReference>
<keyword evidence="8" id="KW-1003">Cell membrane</keyword>
<comment type="catalytic activity">
    <reaction evidence="6">
        <text>a quaternary ammonium(out) + ATP + H2O = a quaternary ammonium(in) + ADP + phosphate + H(+)</text>
        <dbReference type="Rhea" id="RHEA:11036"/>
        <dbReference type="ChEBI" id="CHEBI:15377"/>
        <dbReference type="ChEBI" id="CHEBI:15378"/>
        <dbReference type="ChEBI" id="CHEBI:30616"/>
        <dbReference type="ChEBI" id="CHEBI:35267"/>
        <dbReference type="ChEBI" id="CHEBI:43474"/>
        <dbReference type="ChEBI" id="CHEBI:456216"/>
        <dbReference type="EC" id="7.6.2.9"/>
    </reaction>
</comment>
<evidence type="ECO:0000256" key="6">
    <source>
        <dbReference type="ARBA" id="ARBA00052482"/>
    </source>
</evidence>
<dbReference type="InterPro" id="IPR046342">
    <property type="entry name" value="CBS_dom_sf"/>
</dbReference>
<dbReference type="InterPro" id="IPR003439">
    <property type="entry name" value="ABC_transporter-like_ATP-bd"/>
</dbReference>
<comment type="subunit">
    <text evidence="8">The complex is probably composed of two ATP-binding proteins, two transmembrane proteins and a solute-binding protein.</text>
</comment>
<gene>
    <name evidence="10" type="primary">opuCA_1</name>
    <name evidence="10" type="ORF">JEOPIN946_00120</name>
</gene>
<protein>
    <recommendedName>
        <fullName evidence="8">Quaternary amine transport ATP-binding protein</fullName>
        <ecNumber evidence="8">7.6.2.9</ecNumber>
    </recommendedName>
</protein>
<keyword evidence="2 8" id="KW-0813">Transport</keyword>
<dbReference type="GO" id="GO:0006865">
    <property type="term" value="P:amino acid transport"/>
    <property type="evidence" value="ECO:0007669"/>
    <property type="project" value="UniProtKB-UniRule"/>
</dbReference>
<reference evidence="10 11" key="1">
    <citation type="submission" date="2020-07" db="EMBL/GenBank/DDBJ databases">
        <authorList>
            <person name="Criscuolo A."/>
        </authorList>
    </citation>
    <scope>NUCLEOTIDE SEQUENCE [LARGE SCALE GENOMIC DNA]</scope>
    <source>
        <strain evidence="10">CIP107946</strain>
    </source>
</reference>
<evidence type="ECO:0000259" key="9">
    <source>
        <dbReference type="PROSITE" id="PS50893"/>
    </source>
</evidence>
<proteinExistence type="inferred from homology"/>
<evidence type="ECO:0000256" key="4">
    <source>
        <dbReference type="ARBA" id="ARBA00022840"/>
    </source>
</evidence>
<sequence>MISMKNVTKRYNDFVAVDHLTVDIESFELFVIIGPSGSGKSTTMKMINRLIETTEGAIYIDDKNVNDFDPVELRRSMGYVIQDVGLMPHMTIAENISLVNRLKGEKRDDARVDELLTLVGMKPNEFRERYPEELSGGQQQRIGVIRALYSNPNIILMDEPFSALDPVSKLQLQEEFLRIQTEVKKTIVFVTHDIDEALKLGDRIMLMKDGKIEQIGTPDELLFSPKNEFVREFIGKDRPRRFAMQKFNIEKWVDNDYPTVDHRSLDNTDLVNIFKTHEVNVLPVLENSRVVGTLSLYDVLNGDFDLKETFISISVDLDLDSVIKRVNENRQLLPIVVDKNMYTGVLDHTKLLSMLTAEPVGGES</sequence>
<dbReference type="GO" id="GO:0005524">
    <property type="term" value="F:ATP binding"/>
    <property type="evidence" value="ECO:0007669"/>
    <property type="project" value="UniProtKB-UniRule"/>
</dbReference>
<keyword evidence="5" id="KW-0129">CBS domain</keyword>
<dbReference type="AlphaFoldDB" id="A0A6V7R3L8"/>
<dbReference type="FunFam" id="3.40.50.300:FF:000425">
    <property type="entry name" value="Probable ABC transporter, ATP-binding subunit"/>
    <property type="match status" value="1"/>
</dbReference>
<dbReference type="InterPro" id="IPR005892">
    <property type="entry name" value="Gly-betaine_transp_ATP-bd"/>
</dbReference>
<evidence type="ECO:0000313" key="11">
    <source>
        <dbReference type="Proteomes" id="UP000588186"/>
    </source>
</evidence>
<dbReference type="PANTHER" id="PTHR43869">
    <property type="entry name" value="GLYCINE BETAINE/PROLINE BETAINE TRANSPORT SYSTEM ATP-BINDING PROTEIN PROV"/>
    <property type="match status" value="1"/>
</dbReference>
<comment type="subcellular location">
    <subcellularLocation>
        <location evidence="8">Cell inner membrane</location>
        <topology evidence="8">Peripheral membrane protein</topology>
    </subcellularLocation>
</comment>
<dbReference type="InterPro" id="IPR027417">
    <property type="entry name" value="P-loop_NTPase"/>
</dbReference>
<dbReference type="PROSITE" id="PS50893">
    <property type="entry name" value="ABC_TRANSPORTER_2"/>
    <property type="match status" value="1"/>
</dbReference>
<dbReference type="GO" id="GO:0015418">
    <property type="term" value="F:ABC-type quaternary ammonium compound transporting activity"/>
    <property type="evidence" value="ECO:0007669"/>
    <property type="project" value="UniProtKB-EC"/>
</dbReference>
<dbReference type="InterPro" id="IPR051921">
    <property type="entry name" value="ABC_osmolyte_uptake_ATP-bind"/>
</dbReference>
<dbReference type="RefSeq" id="WP_186075908.1">
    <property type="nucleotide sequence ID" value="NZ_CAJEWB010000004.1"/>
</dbReference>
<evidence type="ECO:0000256" key="1">
    <source>
        <dbReference type="ARBA" id="ARBA00005417"/>
    </source>
</evidence>
<dbReference type="EC" id="7.6.2.9" evidence="8"/>
<dbReference type="InterPro" id="IPR017871">
    <property type="entry name" value="ABC_transporter-like_CS"/>
</dbReference>
<dbReference type="PANTHER" id="PTHR43869:SF1">
    <property type="entry name" value="GLYCINE BETAINE_PROLINE BETAINE TRANSPORT SYSTEM ATP-BINDING PROTEIN PROV"/>
    <property type="match status" value="1"/>
</dbReference>
<evidence type="ECO:0000256" key="8">
    <source>
        <dbReference type="RuleBase" id="RU369116"/>
    </source>
</evidence>
<dbReference type="SUPFAM" id="SSF54631">
    <property type="entry name" value="CBS-domain pair"/>
    <property type="match status" value="1"/>
</dbReference>
<evidence type="ECO:0000256" key="2">
    <source>
        <dbReference type="ARBA" id="ARBA00022448"/>
    </source>
</evidence>
<evidence type="ECO:0000256" key="5">
    <source>
        <dbReference type="ARBA" id="ARBA00023122"/>
    </source>
</evidence>